<dbReference type="AlphaFoldDB" id="A0A2T9ZHB6"/>
<feature type="compositionally biased region" description="Low complexity" evidence="1">
    <location>
        <begin position="199"/>
        <end position="209"/>
    </location>
</feature>
<reference evidence="3 4" key="1">
    <citation type="journal article" date="2018" name="MBio">
        <title>Comparative Genomics Reveals the Core Gene Toolbox for the Fungus-Insect Symbiosis.</title>
        <authorList>
            <person name="Wang Y."/>
            <person name="Stata M."/>
            <person name="Wang W."/>
            <person name="Stajich J.E."/>
            <person name="White M.M."/>
            <person name="Moncalvo J.M."/>
        </authorList>
    </citation>
    <scope>NUCLEOTIDE SEQUENCE [LARGE SCALE GENOMIC DNA]</scope>
    <source>
        <strain evidence="3 4">SC-DP-2</strain>
    </source>
</reference>
<dbReference type="GO" id="GO:0005634">
    <property type="term" value="C:nucleus"/>
    <property type="evidence" value="ECO:0007669"/>
    <property type="project" value="TreeGrafter"/>
</dbReference>
<dbReference type="Pfam" id="PF08325">
    <property type="entry name" value="WLM"/>
    <property type="match status" value="1"/>
</dbReference>
<sequence>MTKRSWWVPKLSEFCPKDNFLLGININHGSEIKIRLRYSLQATTFIPFKDLLGTLLHDTSVKYSSYYSYNRLVHIEHSPHDSAFYSKLNVLKREAAILLLKGYTGDGFFSAGKTLLGQGKSFQNNPLLATGISPNKAAATKSNSAKTLPVFQGKGKSLSSAIALQKLKFRNSEKVAAAAEMRKDNQSETKSENNHSHLKYNLKSNLSLKTPNPSTEIQSYSPNSNQSASKSDGLLQAKNSHSPYLNTICTTLIIIDDDLDAKLQNENKMKKLETKTPDLCRSSTDKDKISIKNTNPKSRNLTIGTREHPIEL</sequence>
<evidence type="ECO:0000313" key="4">
    <source>
        <dbReference type="Proteomes" id="UP000245609"/>
    </source>
</evidence>
<organism evidence="3 4">
    <name type="scientific">Smittium megazygosporum</name>
    <dbReference type="NCBI Taxonomy" id="133381"/>
    <lineage>
        <taxon>Eukaryota</taxon>
        <taxon>Fungi</taxon>
        <taxon>Fungi incertae sedis</taxon>
        <taxon>Zoopagomycota</taxon>
        <taxon>Kickxellomycotina</taxon>
        <taxon>Harpellomycetes</taxon>
        <taxon>Harpellales</taxon>
        <taxon>Legeriomycetaceae</taxon>
        <taxon>Smittium</taxon>
    </lineage>
</organism>
<feature type="compositionally biased region" description="Polar residues" evidence="1">
    <location>
        <begin position="210"/>
        <end position="230"/>
    </location>
</feature>
<gene>
    <name evidence="3" type="ORF">BB560_001536</name>
</gene>
<dbReference type="InterPro" id="IPR013536">
    <property type="entry name" value="WLM_dom"/>
</dbReference>
<dbReference type="EMBL" id="MBFS01000175">
    <property type="protein sequence ID" value="PVV03971.1"/>
    <property type="molecule type" value="Genomic_DNA"/>
</dbReference>
<feature type="domain" description="WLM" evidence="2">
    <location>
        <begin position="1"/>
        <end position="184"/>
    </location>
</feature>
<accession>A0A2T9ZHB6</accession>
<proteinExistence type="predicted"/>
<dbReference type="STRING" id="133381.A0A2T9ZHB6"/>
<dbReference type="OrthoDB" id="261960at2759"/>
<evidence type="ECO:0000259" key="2">
    <source>
        <dbReference type="PROSITE" id="PS51397"/>
    </source>
</evidence>
<dbReference type="PANTHER" id="PTHR46622">
    <property type="entry name" value="DNA-DEPENDENT METALLOPROTEASE WSS1"/>
    <property type="match status" value="1"/>
</dbReference>
<feature type="compositionally biased region" description="Basic and acidic residues" evidence="1">
    <location>
        <begin position="180"/>
        <end position="195"/>
    </location>
</feature>
<protein>
    <recommendedName>
        <fullName evidence="2">WLM domain-containing protein</fullName>
    </recommendedName>
</protein>
<dbReference type="PANTHER" id="PTHR46622:SF1">
    <property type="entry name" value="DNA-DEPENDENT METALLOPROTEASE WSS1"/>
    <property type="match status" value="1"/>
</dbReference>
<keyword evidence="4" id="KW-1185">Reference proteome</keyword>
<dbReference type="GO" id="GO:0006281">
    <property type="term" value="P:DNA repair"/>
    <property type="evidence" value="ECO:0007669"/>
    <property type="project" value="TreeGrafter"/>
</dbReference>
<dbReference type="GO" id="GO:0008237">
    <property type="term" value="F:metallopeptidase activity"/>
    <property type="evidence" value="ECO:0007669"/>
    <property type="project" value="TreeGrafter"/>
</dbReference>
<evidence type="ECO:0000313" key="3">
    <source>
        <dbReference type="EMBL" id="PVV03971.1"/>
    </source>
</evidence>
<evidence type="ECO:0000256" key="1">
    <source>
        <dbReference type="SAM" id="MobiDB-lite"/>
    </source>
</evidence>
<dbReference type="Proteomes" id="UP000245609">
    <property type="component" value="Unassembled WGS sequence"/>
</dbReference>
<dbReference type="PROSITE" id="PS51397">
    <property type="entry name" value="WLM"/>
    <property type="match status" value="1"/>
</dbReference>
<feature type="region of interest" description="Disordered" evidence="1">
    <location>
        <begin position="178"/>
        <end position="233"/>
    </location>
</feature>
<name>A0A2T9ZHB6_9FUNG</name>
<comment type="caution">
    <text evidence="3">The sequence shown here is derived from an EMBL/GenBank/DDBJ whole genome shotgun (WGS) entry which is preliminary data.</text>
</comment>
<dbReference type="InterPro" id="IPR053000">
    <property type="entry name" value="WSS1-like_metalloprotease"/>
</dbReference>